<feature type="region of interest" description="Disordered" evidence="1">
    <location>
        <begin position="934"/>
        <end position="955"/>
    </location>
</feature>
<feature type="region of interest" description="Disordered" evidence="1">
    <location>
        <begin position="233"/>
        <end position="380"/>
    </location>
</feature>
<dbReference type="OrthoDB" id="548634at2759"/>
<dbReference type="Gramene" id="PNW88953">
    <property type="protein sequence ID" value="PNW88953"/>
    <property type="gene ID" value="CHLRE_01g051850v5"/>
</dbReference>
<feature type="compositionally biased region" description="Basic residues" evidence="1">
    <location>
        <begin position="425"/>
        <end position="439"/>
    </location>
</feature>
<name>A0A2K3E843_CHLRE</name>
<dbReference type="InParanoid" id="A0A2K3E843"/>
<feature type="compositionally biased region" description="Low complexity" evidence="1">
    <location>
        <begin position="688"/>
        <end position="720"/>
    </location>
</feature>
<dbReference type="AlphaFoldDB" id="A0A2K3E843"/>
<feature type="compositionally biased region" description="Basic and acidic residues" evidence="1">
    <location>
        <begin position="440"/>
        <end position="450"/>
    </location>
</feature>
<dbReference type="Proteomes" id="UP000006906">
    <property type="component" value="Chromosome 1"/>
</dbReference>
<dbReference type="GeneID" id="66052169"/>
<proteinExistence type="predicted"/>
<protein>
    <submittedName>
        <fullName evidence="2">Uncharacterized protein</fullName>
    </submittedName>
</protein>
<feature type="compositionally biased region" description="Low complexity" evidence="1">
    <location>
        <begin position="523"/>
        <end position="535"/>
    </location>
</feature>
<dbReference type="KEGG" id="cre:CHLRE_01g051850v5"/>
<evidence type="ECO:0000256" key="1">
    <source>
        <dbReference type="SAM" id="MobiDB-lite"/>
    </source>
</evidence>
<organism evidence="2 3">
    <name type="scientific">Chlamydomonas reinhardtii</name>
    <name type="common">Chlamydomonas smithii</name>
    <dbReference type="NCBI Taxonomy" id="3055"/>
    <lineage>
        <taxon>Eukaryota</taxon>
        <taxon>Viridiplantae</taxon>
        <taxon>Chlorophyta</taxon>
        <taxon>core chlorophytes</taxon>
        <taxon>Chlorophyceae</taxon>
        <taxon>CS clade</taxon>
        <taxon>Chlamydomonadales</taxon>
        <taxon>Chlamydomonadaceae</taxon>
        <taxon>Chlamydomonas</taxon>
    </lineage>
</organism>
<keyword evidence="3" id="KW-1185">Reference proteome</keyword>
<feature type="compositionally biased region" description="Gly residues" evidence="1">
    <location>
        <begin position="270"/>
        <end position="311"/>
    </location>
</feature>
<dbReference type="EMBL" id="CM008962">
    <property type="protein sequence ID" value="PNW88953.1"/>
    <property type="molecule type" value="Genomic_DNA"/>
</dbReference>
<gene>
    <name evidence="2" type="ORF">CHLRE_01g051850v5</name>
</gene>
<feature type="compositionally biased region" description="Low complexity" evidence="1">
    <location>
        <begin position="811"/>
        <end position="825"/>
    </location>
</feature>
<evidence type="ECO:0000313" key="3">
    <source>
        <dbReference type="Proteomes" id="UP000006906"/>
    </source>
</evidence>
<feature type="compositionally biased region" description="Pro residues" evidence="1">
    <location>
        <begin position="188"/>
        <end position="198"/>
    </location>
</feature>
<evidence type="ECO:0000313" key="2">
    <source>
        <dbReference type="EMBL" id="PNW88953.1"/>
    </source>
</evidence>
<feature type="region of interest" description="Disordered" evidence="1">
    <location>
        <begin position="478"/>
        <end position="611"/>
    </location>
</feature>
<feature type="compositionally biased region" description="Low complexity" evidence="1">
    <location>
        <begin position="343"/>
        <end position="357"/>
    </location>
</feature>
<feature type="compositionally biased region" description="Basic and acidic residues" evidence="1">
    <location>
        <begin position="411"/>
        <end position="424"/>
    </location>
</feature>
<feature type="compositionally biased region" description="Low complexity" evidence="1">
    <location>
        <begin position="777"/>
        <end position="798"/>
    </location>
</feature>
<accession>A0A2K3E843</accession>
<sequence>MGPAGRCCPVACPAPVSTAAPLTPPQPPPPLPVECTQGSLSVQPPAAARPPGMRPAGATMSLGGSMAPTVLAGSGAAAAARAVFLRCGPRGAPLLSCTVAGVKAQERQQAQTQHRGPQQVPPASSSRGWWPSADEWASARGGGRISAPQPAPQIRPLPGTRVLPAAEAGHAGRRPLPDRAPPSLTAAPLPPPPPPLLQPRPAAGPSVAGTAAAAQAVTAGWLLAGDGWGPLGSRGSRPAAAEDLSRRPTGGGLARLYEDHSLSSDDDVGAGDGDGGRGGYGGRQGGNGGGGRHGARGSGGGAGAGGNGRGGALLVDLTGSGGEEDGDGEEGEIPTGLSSVAMTATTTANGGSSSAQGLRAPDGSRGLSRHGGSGGGGGGGCDLADEFHRLRLCQPEAPRHHHPHYHHRSHSRNEHYRGLRDGHDPHHHHQHPQWHRNRDRSRDRSHDRWHVTARQGYGPPWGKAAESAVAAAAWAALHSRPRSPQRQTVSGKALACGPEAARGRSPQRRGGAPHQPPQPPPQQQQQQQQQHRPAQLSGLPPPVAKLQEPAAPKTMQGSQPQGTGPQAVMPAAATAALQRKTRRRRRAGGGGDGGRAADASGQAQGGGPVGVQVQDGRRRVVSMAAVLAAAAQVRQRRRSSIACGLDGPAAALRAAALVTRSRASNAQVMSDSDSDDDTSPPEGLNRPSCQFGSGSSGASGAHAASSAATASSQAQPQQLARDALPSTGAADASKPTAPAARPQGSQAAIVGAPGSRKPPRALQDSESEGEDVEDGEYVGSGMSPAPAARSNAAARASADGQAGVPVRERSSSAGSDMSSGSSVGAGPCAPHLGLWNREGAYGSRGSNGGTSTSGAEYDRTKYATAAAGAVAAVSRSSGRTAAGVTVAEAAAGQQAGGVGAAVSTGMAKPTGPVPGAQAMRLFCGHCGKEQTWDVDGSRARPLPDPAAPDGHKRTRDGSRLLFDAKGAACGHCGCLAMTSPLSAVCSYCDAIMSGFRPTYWKCVNVDGTARRRVMGGASAGSSAASKAAGKASAQGDKEGASGATAAAAAGAGAAASSAAPLRACEYSRTCPMCEQHDYRYPGKPRCRCPRLHGAIAGQVTGNKAGHLGWVVVH</sequence>
<feature type="region of interest" description="Disordered" evidence="1">
    <location>
        <begin position="108"/>
        <end position="209"/>
    </location>
</feature>
<feature type="compositionally biased region" description="Acidic residues" evidence="1">
    <location>
        <begin position="322"/>
        <end position="332"/>
    </location>
</feature>
<feature type="region of interest" description="Disordered" evidence="1">
    <location>
        <begin position="662"/>
        <end position="825"/>
    </location>
</feature>
<reference evidence="2 3" key="1">
    <citation type="journal article" date="2007" name="Science">
        <title>The Chlamydomonas genome reveals the evolution of key animal and plant functions.</title>
        <authorList>
            <person name="Merchant S.S."/>
            <person name="Prochnik S.E."/>
            <person name="Vallon O."/>
            <person name="Harris E.H."/>
            <person name="Karpowicz S.J."/>
            <person name="Witman G.B."/>
            <person name="Terry A."/>
            <person name="Salamov A."/>
            <person name="Fritz-Laylin L.K."/>
            <person name="Marechal-Drouard L."/>
            <person name="Marshall W.F."/>
            <person name="Qu L.H."/>
            <person name="Nelson D.R."/>
            <person name="Sanderfoot A.A."/>
            <person name="Spalding M.H."/>
            <person name="Kapitonov V.V."/>
            <person name="Ren Q."/>
            <person name="Ferris P."/>
            <person name="Lindquist E."/>
            <person name="Shapiro H."/>
            <person name="Lucas S.M."/>
            <person name="Grimwood J."/>
            <person name="Schmutz J."/>
            <person name="Cardol P."/>
            <person name="Cerutti H."/>
            <person name="Chanfreau G."/>
            <person name="Chen C.L."/>
            <person name="Cognat V."/>
            <person name="Croft M.T."/>
            <person name="Dent R."/>
            <person name="Dutcher S."/>
            <person name="Fernandez E."/>
            <person name="Fukuzawa H."/>
            <person name="Gonzalez-Ballester D."/>
            <person name="Gonzalez-Halphen D."/>
            <person name="Hallmann A."/>
            <person name="Hanikenne M."/>
            <person name="Hippler M."/>
            <person name="Inwood W."/>
            <person name="Jabbari K."/>
            <person name="Kalanon M."/>
            <person name="Kuras R."/>
            <person name="Lefebvre P.A."/>
            <person name="Lemaire S.D."/>
            <person name="Lobanov A.V."/>
            <person name="Lohr M."/>
            <person name="Manuell A."/>
            <person name="Meier I."/>
            <person name="Mets L."/>
            <person name="Mittag M."/>
            <person name="Mittelmeier T."/>
            <person name="Moroney J.V."/>
            <person name="Moseley J."/>
            <person name="Napoli C."/>
            <person name="Nedelcu A.M."/>
            <person name="Niyogi K."/>
            <person name="Novoselov S.V."/>
            <person name="Paulsen I.T."/>
            <person name="Pazour G."/>
            <person name="Purton S."/>
            <person name="Ral J.P."/>
            <person name="Riano-Pachon D.M."/>
            <person name="Riekhof W."/>
            <person name="Rymarquis L."/>
            <person name="Schroda M."/>
            <person name="Stern D."/>
            <person name="Umen J."/>
            <person name="Willows R."/>
            <person name="Wilson N."/>
            <person name="Zimmer S.L."/>
            <person name="Allmer J."/>
            <person name="Balk J."/>
            <person name="Bisova K."/>
            <person name="Chen C.J."/>
            <person name="Elias M."/>
            <person name="Gendler K."/>
            <person name="Hauser C."/>
            <person name="Lamb M.R."/>
            <person name="Ledford H."/>
            <person name="Long J.C."/>
            <person name="Minagawa J."/>
            <person name="Page M.D."/>
            <person name="Pan J."/>
            <person name="Pootakham W."/>
            <person name="Roje S."/>
            <person name="Rose A."/>
            <person name="Stahlberg E."/>
            <person name="Terauchi A.M."/>
            <person name="Yang P."/>
            <person name="Ball S."/>
            <person name="Bowler C."/>
            <person name="Dieckmann C.L."/>
            <person name="Gladyshev V.N."/>
            <person name="Green P."/>
            <person name="Jorgensen R."/>
            <person name="Mayfield S."/>
            <person name="Mueller-Roeber B."/>
            <person name="Rajamani S."/>
            <person name="Sayre R.T."/>
            <person name="Brokstein P."/>
            <person name="Dubchak I."/>
            <person name="Goodstein D."/>
            <person name="Hornick L."/>
            <person name="Huang Y.W."/>
            <person name="Jhaveri J."/>
            <person name="Luo Y."/>
            <person name="Martinez D."/>
            <person name="Ngau W.C."/>
            <person name="Otillar B."/>
            <person name="Poliakov A."/>
            <person name="Porter A."/>
            <person name="Szajkowski L."/>
            <person name="Werner G."/>
            <person name="Zhou K."/>
            <person name="Grigoriev I.V."/>
            <person name="Rokhsar D.S."/>
            <person name="Grossman A.R."/>
        </authorList>
    </citation>
    <scope>NUCLEOTIDE SEQUENCE [LARGE SCALE GENOMIC DNA]</scope>
    <source>
        <strain evidence="3">CC-503</strain>
    </source>
</reference>
<feature type="compositionally biased region" description="Gly residues" evidence="1">
    <location>
        <begin position="369"/>
        <end position="380"/>
    </location>
</feature>
<feature type="compositionally biased region" description="Low complexity" evidence="1">
    <location>
        <begin position="199"/>
        <end position="209"/>
    </location>
</feature>
<feature type="compositionally biased region" description="Acidic residues" evidence="1">
    <location>
        <begin position="765"/>
        <end position="776"/>
    </location>
</feature>
<dbReference type="RefSeq" id="XP_042928896.1">
    <property type="nucleotide sequence ID" value="XM_043058982.1"/>
</dbReference>
<feature type="compositionally biased region" description="Low complexity" evidence="1">
    <location>
        <begin position="729"/>
        <end position="740"/>
    </location>
</feature>
<feature type="compositionally biased region" description="Basic residues" evidence="1">
    <location>
        <begin position="399"/>
        <end position="410"/>
    </location>
</feature>
<feature type="region of interest" description="Disordered" evidence="1">
    <location>
        <begin position="398"/>
        <end position="462"/>
    </location>
</feature>
<feature type="compositionally biased region" description="Polar residues" evidence="1">
    <location>
        <begin position="108"/>
        <end position="127"/>
    </location>
</feature>
<feature type="compositionally biased region" description="Polar residues" evidence="1">
    <location>
        <begin position="555"/>
        <end position="564"/>
    </location>
</feature>